<keyword evidence="11 16" id="KW-0472">Membrane</keyword>
<dbReference type="GO" id="GO:0012505">
    <property type="term" value="C:endomembrane system"/>
    <property type="evidence" value="ECO:0007669"/>
    <property type="project" value="UniProtKB-SubCell"/>
</dbReference>
<dbReference type="InterPro" id="IPR004533">
    <property type="entry name" value="CDP-diaglyc--ser_O-PTrfase"/>
</dbReference>
<dbReference type="STRING" id="2754.EH55_04680"/>
<evidence type="ECO:0000256" key="12">
    <source>
        <dbReference type="ARBA" id="ARBA00023209"/>
    </source>
</evidence>
<sequence>MKNTKKKMNGIPLRTIIPNMITSGSVFCGVSSLILTAHERFIPAALLVCFAVFFDVMDGRVARSLGGGSAFGEELDSLADAISFGVAPAFLIYNAYIGPEAGLFGPVSAAFFTLCGVLRLARFNVTHVPTGPFQGLPIPAGGLALVSIVIARLPMTPLAAMAAMCFTGALMVSSVPYCNAKRLKKTNVNRVKFYSLMAFVCLCFIIMREKAFLAFAAIYIVSGLVRFDAAEWVMLDEGGESPAEEKE</sequence>
<dbReference type="PANTHER" id="PTHR14269:SF61">
    <property type="entry name" value="CDP-DIACYLGLYCEROL--SERINE O-PHOSPHATIDYLTRANSFERASE"/>
    <property type="match status" value="1"/>
</dbReference>
<comment type="subcellular location">
    <subcellularLocation>
        <location evidence="2">Endomembrane system</location>
        <topology evidence="2">Multi-pass membrane protein</topology>
    </subcellularLocation>
</comment>
<evidence type="ECO:0000256" key="6">
    <source>
        <dbReference type="ARBA" id="ARBA00022516"/>
    </source>
</evidence>
<keyword evidence="7 15" id="KW-0808">Transferase</keyword>
<dbReference type="eggNOG" id="COG1183">
    <property type="taxonomic scope" value="Bacteria"/>
</dbReference>
<evidence type="ECO:0000256" key="10">
    <source>
        <dbReference type="ARBA" id="ARBA00023098"/>
    </source>
</evidence>
<dbReference type="GO" id="GO:0016020">
    <property type="term" value="C:membrane"/>
    <property type="evidence" value="ECO:0007669"/>
    <property type="project" value="InterPro"/>
</dbReference>
<dbReference type="Pfam" id="PF01066">
    <property type="entry name" value="CDP-OH_P_transf"/>
    <property type="match status" value="1"/>
</dbReference>
<evidence type="ECO:0000256" key="3">
    <source>
        <dbReference type="ARBA" id="ARBA00010441"/>
    </source>
</evidence>
<evidence type="ECO:0000256" key="1">
    <source>
        <dbReference type="ARBA" id="ARBA00000287"/>
    </source>
</evidence>
<feature type="transmembrane region" description="Helical" evidence="16">
    <location>
        <begin position="12"/>
        <end position="35"/>
    </location>
</feature>
<dbReference type="InterPro" id="IPR050324">
    <property type="entry name" value="CDP-alcohol_PTase-I"/>
</dbReference>
<accession>A0A073IS39</accession>
<keyword evidence="18" id="KW-1185">Reference proteome</keyword>
<evidence type="ECO:0000256" key="11">
    <source>
        <dbReference type="ARBA" id="ARBA00023136"/>
    </source>
</evidence>
<protein>
    <recommendedName>
        <fullName evidence="5">CDP-diacylglycerol--serine O-phosphatidyltransferase</fullName>
        <ecNumber evidence="4">2.7.8.8</ecNumber>
    </recommendedName>
    <alternativeName>
        <fullName evidence="14">Phosphatidylserine synthase</fullName>
    </alternativeName>
</protein>
<comment type="similarity">
    <text evidence="3 15">Belongs to the CDP-alcohol phosphatidyltransferase class-I family.</text>
</comment>
<dbReference type="InterPro" id="IPR043130">
    <property type="entry name" value="CDP-OH_PTrfase_TM_dom"/>
</dbReference>
<evidence type="ECO:0000313" key="17">
    <source>
        <dbReference type="EMBL" id="KEJ92301.1"/>
    </source>
</evidence>
<dbReference type="EC" id="2.7.8.8" evidence="4"/>
<dbReference type="Gene3D" id="1.20.120.1760">
    <property type="match status" value="1"/>
</dbReference>
<dbReference type="EMBL" id="JMKI01000031">
    <property type="protein sequence ID" value="KEJ92301.1"/>
    <property type="molecule type" value="Genomic_DNA"/>
</dbReference>
<dbReference type="NCBIfam" id="TIGR00473">
    <property type="entry name" value="pssA"/>
    <property type="match status" value="1"/>
</dbReference>
<dbReference type="Proteomes" id="UP000027665">
    <property type="component" value="Unassembled WGS sequence"/>
</dbReference>
<evidence type="ECO:0000256" key="4">
    <source>
        <dbReference type="ARBA" id="ARBA00013174"/>
    </source>
</evidence>
<reference evidence="17 18" key="1">
    <citation type="submission" date="2014-04" db="EMBL/GenBank/DDBJ databases">
        <title>Draft Genome Sequence of Synergistes jonesii.</title>
        <authorList>
            <person name="Coil D.A."/>
            <person name="Eisen J.A."/>
            <person name="Holland-Moritz H.E."/>
        </authorList>
    </citation>
    <scope>NUCLEOTIDE SEQUENCE [LARGE SCALE GENOMIC DNA]</scope>
    <source>
        <strain evidence="17 18">78-1</strain>
    </source>
</reference>
<dbReference type="RefSeq" id="WP_037976037.1">
    <property type="nucleotide sequence ID" value="NZ_JMKI01000031.1"/>
</dbReference>
<comment type="caution">
    <text evidence="17">The sequence shown here is derived from an EMBL/GenBank/DDBJ whole genome shotgun (WGS) entry which is preliminary data.</text>
</comment>
<dbReference type="GeneID" id="90983595"/>
<evidence type="ECO:0000256" key="2">
    <source>
        <dbReference type="ARBA" id="ARBA00004127"/>
    </source>
</evidence>
<dbReference type="OrthoDB" id="9777147at2"/>
<dbReference type="GO" id="GO:0003882">
    <property type="term" value="F:CDP-diacylglycerol-serine O-phosphatidyltransferase activity"/>
    <property type="evidence" value="ECO:0007669"/>
    <property type="project" value="UniProtKB-EC"/>
</dbReference>
<dbReference type="AlphaFoldDB" id="A0A073IS39"/>
<evidence type="ECO:0000256" key="9">
    <source>
        <dbReference type="ARBA" id="ARBA00022989"/>
    </source>
</evidence>
<evidence type="ECO:0000256" key="15">
    <source>
        <dbReference type="RuleBase" id="RU003750"/>
    </source>
</evidence>
<keyword evidence="8 16" id="KW-0812">Transmembrane</keyword>
<dbReference type="InterPro" id="IPR000462">
    <property type="entry name" value="CDP-OH_P_trans"/>
</dbReference>
<keyword evidence="13" id="KW-1208">Phospholipid metabolism</keyword>
<dbReference type="PATRIC" id="fig|2754.20.peg.117"/>
<proteinExistence type="inferred from homology"/>
<dbReference type="InterPro" id="IPR048254">
    <property type="entry name" value="CDP_ALCOHOL_P_TRANSF_CS"/>
</dbReference>
<evidence type="ECO:0000256" key="8">
    <source>
        <dbReference type="ARBA" id="ARBA00022692"/>
    </source>
</evidence>
<dbReference type="PROSITE" id="PS00379">
    <property type="entry name" value="CDP_ALCOHOL_P_TRANSF"/>
    <property type="match status" value="1"/>
</dbReference>
<dbReference type="GO" id="GO:0008654">
    <property type="term" value="P:phospholipid biosynthetic process"/>
    <property type="evidence" value="ECO:0007669"/>
    <property type="project" value="UniProtKB-KW"/>
</dbReference>
<feature type="transmembrane region" description="Helical" evidence="16">
    <location>
        <begin position="133"/>
        <end position="153"/>
    </location>
</feature>
<evidence type="ECO:0000256" key="13">
    <source>
        <dbReference type="ARBA" id="ARBA00023264"/>
    </source>
</evidence>
<evidence type="ECO:0000256" key="7">
    <source>
        <dbReference type="ARBA" id="ARBA00022679"/>
    </source>
</evidence>
<dbReference type="PANTHER" id="PTHR14269">
    <property type="entry name" value="CDP-DIACYLGLYCEROL--GLYCEROL-3-PHOSPHATE 3-PHOSPHATIDYLTRANSFERASE-RELATED"/>
    <property type="match status" value="1"/>
</dbReference>
<keyword evidence="12" id="KW-0594">Phospholipid biosynthesis</keyword>
<feature type="transmembrane region" description="Helical" evidence="16">
    <location>
        <begin position="103"/>
        <end position="121"/>
    </location>
</feature>
<keyword evidence="9 16" id="KW-1133">Transmembrane helix</keyword>
<gene>
    <name evidence="17" type="ORF">EH55_04680</name>
</gene>
<keyword evidence="10" id="KW-0443">Lipid metabolism</keyword>
<evidence type="ECO:0000256" key="14">
    <source>
        <dbReference type="ARBA" id="ARBA00032361"/>
    </source>
</evidence>
<evidence type="ECO:0000313" key="18">
    <source>
        <dbReference type="Proteomes" id="UP000027665"/>
    </source>
</evidence>
<comment type="catalytic activity">
    <reaction evidence="1">
        <text>a CDP-1,2-diacyl-sn-glycerol + L-serine = a 1,2-diacyl-sn-glycero-3-phospho-L-serine + CMP + H(+)</text>
        <dbReference type="Rhea" id="RHEA:16913"/>
        <dbReference type="ChEBI" id="CHEBI:15378"/>
        <dbReference type="ChEBI" id="CHEBI:33384"/>
        <dbReference type="ChEBI" id="CHEBI:57262"/>
        <dbReference type="ChEBI" id="CHEBI:58332"/>
        <dbReference type="ChEBI" id="CHEBI:60377"/>
        <dbReference type="EC" id="2.7.8.8"/>
    </reaction>
</comment>
<keyword evidence="6" id="KW-0444">Lipid biosynthesis</keyword>
<evidence type="ECO:0000256" key="16">
    <source>
        <dbReference type="SAM" id="Phobius"/>
    </source>
</evidence>
<evidence type="ECO:0000256" key="5">
    <source>
        <dbReference type="ARBA" id="ARBA00017171"/>
    </source>
</evidence>
<organism evidence="17 18">
    <name type="scientific">Synergistes jonesii</name>
    <dbReference type="NCBI Taxonomy" id="2754"/>
    <lineage>
        <taxon>Bacteria</taxon>
        <taxon>Thermotogati</taxon>
        <taxon>Synergistota</taxon>
        <taxon>Synergistia</taxon>
        <taxon>Synergistales</taxon>
        <taxon>Synergistaceae</taxon>
        <taxon>Synergistes</taxon>
    </lineage>
</organism>
<name>A0A073IS39_9BACT</name>
<feature type="transmembrane region" description="Helical" evidence="16">
    <location>
        <begin position="159"/>
        <end position="179"/>
    </location>
</feature>